<evidence type="ECO:0000313" key="7">
    <source>
        <dbReference type="Proteomes" id="UP000518752"/>
    </source>
</evidence>
<dbReference type="SUPFAM" id="SSF51905">
    <property type="entry name" value="FAD/NAD(P)-binding domain"/>
    <property type="match status" value="1"/>
</dbReference>
<comment type="caution">
    <text evidence="6">The sequence shown here is derived from an EMBL/GenBank/DDBJ whole genome shotgun (WGS) entry which is preliminary data.</text>
</comment>
<dbReference type="InterPro" id="IPR012132">
    <property type="entry name" value="GMC_OxRdtase"/>
</dbReference>
<name>A0A8H5H2R6_9AGAR</name>
<dbReference type="EMBL" id="JAACJN010000096">
    <property type="protein sequence ID" value="KAF5375602.1"/>
    <property type="molecule type" value="Genomic_DNA"/>
</dbReference>
<accession>A0A8H5H2R6</accession>
<evidence type="ECO:0000256" key="4">
    <source>
        <dbReference type="ARBA" id="ARBA00022827"/>
    </source>
</evidence>
<keyword evidence="3" id="KW-0285">Flavoprotein</keyword>
<dbReference type="Pfam" id="PF00732">
    <property type="entry name" value="GMC_oxred_N"/>
    <property type="match status" value="1"/>
</dbReference>
<comment type="similarity">
    <text evidence="2">Belongs to the GMC oxidoreductase family.</text>
</comment>
<dbReference type="InterPro" id="IPR036188">
    <property type="entry name" value="FAD/NAD-bd_sf"/>
</dbReference>
<dbReference type="PANTHER" id="PTHR11552:SF147">
    <property type="entry name" value="CHOLINE DEHYDROGENASE, MITOCHONDRIAL"/>
    <property type="match status" value="1"/>
</dbReference>
<gene>
    <name evidence="6" type="ORF">D9757_008567</name>
</gene>
<evidence type="ECO:0000313" key="6">
    <source>
        <dbReference type="EMBL" id="KAF5375602.1"/>
    </source>
</evidence>
<keyword evidence="7" id="KW-1185">Reference proteome</keyword>
<evidence type="ECO:0000256" key="3">
    <source>
        <dbReference type="ARBA" id="ARBA00022630"/>
    </source>
</evidence>
<dbReference type="GO" id="GO:0050660">
    <property type="term" value="F:flavin adenine dinucleotide binding"/>
    <property type="evidence" value="ECO:0007669"/>
    <property type="project" value="InterPro"/>
</dbReference>
<dbReference type="PROSITE" id="PS00624">
    <property type="entry name" value="GMC_OXRED_2"/>
    <property type="match status" value="1"/>
</dbReference>
<dbReference type="PANTHER" id="PTHR11552">
    <property type="entry name" value="GLUCOSE-METHANOL-CHOLINE GMC OXIDOREDUCTASE"/>
    <property type="match status" value="1"/>
</dbReference>
<feature type="domain" description="Glucose-methanol-choline oxidoreductase N-terminal" evidence="5">
    <location>
        <begin position="56"/>
        <end position="70"/>
    </location>
</feature>
<dbReference type="Gene3D" id="3.50.50.60">
    <property type="entry name" value="FAD/NAD(P)-binding domain"/>
    <property type="match status" value="1"/>
</dbReference>
<protein>
    <recommendedName>
        <fullName evidence="5">Glucose-methanol-choline oxidoreductase N-terminal domain-containing protein</fullName>
    </recommendedName>
</protein>
<dbReference type="GO" id="GO:0016614">
    <property type="term" value="F:oxidoreductase activity, acting on CH-OH group of donors"/>
    <property type="evidence" value="ECO:0007669"/>
    <property type="project" value="InterPro"/>
</dbReference>
<evidence type="ECO:0000256" key="2">
    <source>
        <dbReference type="ARBA" id="ARBA00010790"/>
    </source>
</evidence>
<sequence length="136" mass="14952">MERKNLHVVVNARVSRVIQTSFHPHMPEFLGVEFAHNLTGPFYQVNASKEIVISTGAINTPQVLLNSGIGNATFLLSIGITPLVDLPSVGQNMSVHPSTKNAWIVNASAQTEDIVFRTNLFKRNSLKNGHKHDKAL</sequence>
<organism evidence="6 7">
    <name type="scientific">Collybiopsis confluens</name>
    <dbReference type="NCBI Taxonomy" id="2823264"/>
    <lineage>
        <taxon>Eukaryota</taxon>
        <taxon>Fungi</taxon>
        <taxon>Dikarya</taxon>
        <taxon>Basidiomycota</taxon>
        <taxon>Agaricomycotina</taxon>
        <taxon>Agaricomycetes</taxon>
        <taxon>Agaricomycetidae</taxon>
        <taxon>Agaricales</taxon>
        <taxon>Marasmiineae</taxon>
        <taxon>Omphalotaceae</taxon>
        <taxon>Collybiopsis</taxon>
    </lineage>
</organism>
<dbReference type="AlphaFoldDB" id="A0A8H5H2R6"/>
<reference evidence="6 7" key="1">
    <citation type="journal article" date="2020" name="ISME J.">
        <title>Uncovering the hidden diversity of litter-decomposition mechanisms in mushroom-forming fungi.</title>
        <authorList>
            <person name="Floudas D."/>
            <person name="Bentzer J."/>
            <person name="Ahren D."/>
            <person name="Johansson T."/>
            <person name="Persson P."/>
            <person name="Tunlid A."/>
        </authorList>
    </citation>
    <scope>NUCLEOTIDE SEQUENCE [LARGE SCALE GENOMIC DNA]</scope>
    <source>
        <strain evidence="6 7">CBS 406.79</strain>
    </source>
</reference>
<keyword evidence="4" id="KW-0274">FAD</keyword>
<dbReference type="OrthoDB" id="3268858at2759"/>
<evidence type="ECO:0000259" key="5">
    <source>
        <dbReference type="PROSITE" id="PS00624"/>
    </source>
</evidence>
<dbReference type="InterPro" id="IPR000172">
    <property type="entry name" value="GMC_OxRdtase_N"/>
</dbReference>
<comment type="cofactor">
    <cofactor evidence="1">
        <name>FAD</name>
        <dbReference type="ChEBI" id="CHEBI:57692"/>
    </cofactor>
</comment>
<dbReference type="Proteomes" id="UP000518752">
    <property type="component" value="Unassembled WGS sequence"/>
</dbReference>
<proteinExistence type="inferred from homology"/>
<evidence type="ECO:0000256" key="1">
    <source>
        <dbReference type="ARBA" id="ARBA00001974"/>
    </source>
</evidence>